<dbReference type="InterPro" id="IPR036909">
    <property type="entry name" value="Cyt_c-like_dom_sf"/>
</dbReference>
<evidence type="ECO:0000256" key="19">
    <source>
        <dbReference type="SAM" id="Phobius"/>
    </source>
</evidence>
<comment type="function">
    <text evidence="14 17">Subunits I and II form the functional core of the enzyme complex. Electrons originating in cytochrome c are transferred via heme a and Cu(A) to the binuclear center formed by heme a3 and Cu(B).</text>
</comment>
<feature type="transmembrane region" description="Helical" evidence="19">
    <location>
        <begin position="107"/>
        <end position="127"/>
    </location>
</feature>
<comment type="similarity">
    <text evidence="2 16">Belongs to the cytochrome c oxidase subunit 2 family.</text>
</comment>
<dbReference type="SUPFAM" id="SSF81464">
    <property type="entry name" value="Cytochrome c oxidase subunit II-like, transmembrane region"/>
    <property type="match status" value="1"/>
</dbReference>
<evidence type="ECO:0000256" key="9">
    <source>
        <dbReference type="ARBA" id="ARBA00022982"/>
    </source>
</evidence>
<comment type="cofactor">
    <cofactor evidence="17">
        <name>Cu cation</name>
        <dbReference type="ChEBI" id="CHEBI:23378"/>
    </cofactor>
    <text evidence="17">Binds a copper A center.</text>
</comment>
<organism evidence="23 24">
    <name type="scientific">Deinococcus rubellus</name>
    <dbReference type="NCBI Taxonomy" id="1889240"/>
    <lineage>
        <taxon>Bacteria</taxon>
        <taxon>Thermotogati</taxon>
        <taxon>Deinococcota</taxon>
        <taxon>Deinococci</taxon>
        <taxon>Deinococcales</taxon>
        <taxon>Deinococcaceae</taxon>
        <taxon>Deinococcus</taxon>
    </lineage>
</organism>
<reference evidence="23" key="1">
    <citation type="submission" date="2022-09" db="EMBL/GenBank/DDBJ databases">
        <title>genome sequence of Deinococcus rubellus.</title>
        <authorList>
            <person name="Srinivasan S."/>
        </authorList>
    </citation>
    <scope>NUCLEOTIDE SEQUENCE</scope>
    <source>
        <strain evidence="23">Ant6</strain>
    </source>
</reference>
<keyword evidence="11 15" id="KW-0408">Iron</keyword>
<evidence type="ECO:0000259" key="22">
    <source>
        <dbReference type="PROSITE" id="PS51007"/>
    </source>
</evidence>
<evidence type="ECO:0000313" key="24">
    <source>
        <dbReference type="Proteomes" id="UP001060261"/>
    </source>
</evidence>
<feature type="domain" description="Cytochrome oxidase subunit II copper A binding" evidence="20">
    <location>
        <begin position="138"/>
        <end position="259"/>
    </location>
</feature>
<evidence type="ECO:0000256" key="10">
    <source>
        <dbReference type="ARBA" id="ARBA00022989"/>
    </source>
</evidence>
<evidence type="ECO:0000256" key="1">
    <source>
        <dbReference type="ARBA" id="ARBA00004141"/>
    </source>
</evidence>
<protein>
    <recommendedName>
        <fullName evidence="17">Cytochrome c oxidase subunit 2</fullName>
        <ecNumber evidence="17">7.1.1.9</ecNumber>
    </recommendedName>
</protein>
<keyword evidence="9 16" id="KW-0249">Electron transport</keyword>
<keyword evidence="7 15" id="KW-0479">Metal-binding</keyword>
<evidence type="ECO:0000256" key="4">
    <source>
        <dbReference type="ARBA" id="ARBA00022617"/>
    </source>
</evidence>
<keyword evidence="13 19" id="KW-0472">Membrane</keyword>
<keyword evidence="8" id="KW-1278">Translocase</keyword>
<dbReference type="Gene3D" id="1.10.287.90">
    <property type="match status" value="1"/>
</dbReference>
<keyword evidence="24" id="KW-1185">Reference proteome</keyword>
<dbReference type="Pfam" id="PF00116">
    <property type="entry name" value="COX2"/>
    <property type="match status" value="1"/>
</dbReference>
<dbReference type="PANTHER" id="PTHR22888">
    <property type="entry name" value="CYTOCHROME C OXIDASE, SUBUNIT II"/>
    <property type="match status" value="1"/>
</dbReference>
<evidence type="ECO:0000256" key="15">
    <source>
        <dbReference type="PROSITE-ProRule" id="PRU00433"/>
    </source>
</evidence>
<keyword evidence="10 19" id="KW-1133">Transmembrane helix</keyword>
<dbReference type="PROSITE" id="PS00078">
    <property type="entry name" value="COX2"/>
    <property type="match status" value="1"/>
</dbReference>
<feature type="domain" description="Cytochrome c" evidence="22">
    <location>
        <begin position="272"/>
        <end position="378"/>
    </location>
</feature>
<dbReference type="Pfam" id="PF02790">
    <property type="entry name" value="COX2_TM"/>
    <property type="match status" value="1"/>
</dbReference>
<feature type="transmembrane region" description="Helical" evidence="19">
    <location>
        <begin position="64"/>
        <end position="86"/>
    </location>
</feature>
<evidence type="ECO:0000256" key="3">
    <source>
        <dbReference type="ARBA" id="ARBA00022448"/>
    </source>
</evidence>
<keyword evidence="4 15" id="KW-0349">Heme</keyword>
<evidence type="ECO:0000256" key="8">
    <source>
        <dbReference type="ARBA" id="ARBA00022967"/>
    </source>
</evidence>
<evidence type="ECO:0000256" key="5">
    <source>
        <dbReference type="ARBA" id="ARBA00022660"/>
    </source>
</evidence>
<dbReference type="InterPro" id="IPR036257">
    <property type="entry name" value="Cyt_c_oxidase_su2_TM_sf"/>
</dbReference>
<evidence type="ECO:0000256" key="14">
    <source>
        <dbReference type="ARBA" id="ARBA00024688"/>
    </source>
</evidence>
<keyword evidence="6 16" id="KW-0812">Transmembrane</keyword>
<keyword evidence="5 16" id="KW-0679">Respiratory chain</keyword>
<evidence type="ECO:0000256" key="13">
    <source>
        <dbReference type="ARBA" id="ARBA00023136"/>
    </source>
</evidence>
<evidence type="ECO:0000256" key="18">
    <source>
        <dbReference type="SAM" id="MobiDB-lite"/>
    </source>
</evidence>
<evidence type="ECO:0000313" key="23">
    <source>
        <dbReference type="EMBL" id="UWX63184.1"/>
    </source>
</evidence>
<dbReference type="NCBIfam" id="TIGR02866">
    <property type="entry name" value="CoxB"/>
    <property type="match status" value="1"/>
</dbReference>
<evidence type="ECO:0000259" key="21">
    <source>
        <dbReference type="PROSITE" id="PS50999"/>
    </source>
</evidence>
<dbReference type="InterPro" id="IPR045187">
    <property type="entry name" value="CcO_II"/>
</dbReference>
<dbReference type="PROSITE" id="PS50999">
    <property type="entry name" value="COX2_TM"/>
    <property type="match status" value="1"/>
</dbReference>
<dbReference type="Pfam" id="PF00034">
    <property type="entry name" value="Cytochrom_C"/>
    <property type="match status" value="1"/>
</dbReference>
<dbReference type="InterPro" id="IPR001505">
    <property type="entry name" value="Copper_CuA"/>
</dbReference>
<proteinExistence type="inferred from homology"/>
<accession>A0ABY5YDR9</accession>
<evidence type="ECO:0000256" key="2">
    <source>
        <dbReference type="ARBA" id="ARBA00007866"/>
    </source>
</evidence>
<dbReference type="PRINTS" id="PR01166">
    <property type="entry name" value="CYCOXIDASEII"/>
</dbReference>
<dbReference type="PROSITE" id="PS50857">
    <property type="entry name" value="COX2_CUA"/>
    <property type="match status" value="1"/>
</dbReference>
<evidence type="ECO:0000256" key="16">
    <source>
        <dbReference type="RuleBase" id="RU000456"/>
    </source>
</evidence>
<comment type="catalytic activity">
    <reaction evidence="17">
        <text>4 Fe(II)-[cytochrome c] + O2 + 8 H(+)(in) = 4 Fe(III)-[cytochrome c] + 2 H2O + 4 H(+)(out)</text>
        <dbReference type="Rhea" id="RHEA:11436"/>
        <dbReference type="Rhea" id="RHEA-COMP:10350"/>
        <dbReference type="Rhea" id="RHEA-COMP:14399"/>
        <dbReference type="ChEBI" id="CHEBI:15377"/>
        <dbReference type="ChEBI" id="CHEBI:15378"/>
        <dbReference type="ChEBI" id="CHEBI:15379"/>
        <dbReference type="ChEBI" id="CHEBI:29033"/>
        <dbReference type="ChEBI" id="CHEBI:29034"/>
        <dbReference type="EC" id="7.1.1.9"/>
    </reaction>
</comment>
<dbReference type="PROSITE" id="PS51007">
    <property type="entry name" value="CYTC"/>
    <property type="match status" value="1"/>
</dbReference>
<dbReference type="EMBL" id="CP104213">
    <property type="protein sequence ID" value="UWX63184.1"/>
    <property type="molecule type" value="Genomic_DNA"/>
</dbReference>
<keyword evidence="12 17" id="KW-0186">Copper</keyword>
<evidence type="ECO:0000256" key="7">
    <source>
        <dbReference type="ARBA" id="ARBA00022723"/>
    </source>
</evidence>
<dbReference type="InterPro" id="IPR008972">
    <property type="entry name" value="Cupredoxin"/>
</dbReference>
<gene>
    <name evidence="23" type="primary">coxB</name>
    <name evidence="23" type="ORF">N0D28_10510</name>
</gene>
<dbReference type="InterPro" id="IPR009056">
    <property type="entry name" value="Cyt_c-like_dom"/>
</dbReference>
<evidence type="ECO:0000256" key="6">
    <source>
        <dbReference type="ARBA" id="ARBA00022692"/>
    </source>
</evidence>
<dbReference type="Gene3D" id="2.60.40.420">
    <property type="entry name" value="Cupredoxins - blue copper proteins"/>
    <property type="match status" value="1"/>
</dbReference>
<dbReference type="RefSeq" id="WP_260559475.1">
    <property type="nucleotide sequence ID" value="NZ_CP104213.1"/>
</dbReference>
<feature type="domain" description="Cytochrome oxidase subunit II transmembrane region profile" evidence="21">
    <location>
        <begin position="41"/>
        <end position="137"/>
    </location>
</feature>
<name>A0ABY5YDR9_9DEIO</name>
<dbReference type="Proteomes" id="UP001060261">
    <property type="component" value="Chromosome"/>
</dbReference>
<comment type="subcellular location">
    <subcellularLocation>
        <location evidence="16">Cell membrane</location>
        <topology evidence="16">Multi-pass membrane protein</topology>
    </subcellularLocation>
    <subcellularLocation>
        <location evidence="1">Membrane</location>
        <topology evidence="1">Multi-pass membrane protein</topology>
    </subcellularLocation>
</comment>
<sequence length="423" mass="44417">MKGVMLNMLPGLPAPPRRRALSLAALLALTSLVLGSSSLAQQVNQTVSILDTSSGYNREMNVLVFWALAFAVIIFIGVSAALFYTVQKFREDKNDAAPAQFHGNNRLEVTLVAVPVVIVIFLALLTVRAMARLNPTPAGAYPVNAVAAQFYWNFEYPNLKVNPAAGNGLVTNGNEIIVPTQTKIAMTATARDVIHGFWAPNLGGQRDAIPGVKKTWQIDTDKAGVYQGNCTLLCGASHANMRFKVIALPKADYDQFASAAQAYKAPAAAAGTPAAAGYAIFMQGKGGSGACAACHRIQGTAAAGQAGPDLSFFGSRRTLGAGAWEGADVDTHLHQWIKASSSIKPGSLMPHYDGSTPNYPTLTDQDLTDLEAYLKTLQLPAEGNYWTKIAALVPGAPVPAAQSPTPSSVNATTSASTAMNGGN</sequence>
<evidence type="ECO:0000256" key="12">
    <source>
        <dbReference type="ARBA" id="ARBA00023008"/>
    </source>
</evidence>
<evidence type="ECO:0000259" key="20">
    <source>
        <dbReference type="PROSITE" id="PS50857"/>
    </source>
</evidence>
<keyword evidence="3 16" id="KW-0813">Transport</keyword>
<evidence type="ECO:0000256" key="11">
    <source>
        <dbReference type="ARBA" id="ARBA00023004"/>
    </source>
</evidence>
<feature type="region of interest" description="Disordered" evidence="18">
    <location>
        <begin position="399"/>
        <end position="423"/>
    </location>
</feature>
<evidence type="ECO:0000256" key="17">
    <source>
        <dbReference type="RuleBase" id="RU004024"/>
    </source>
</evidence>
<dbReference type="SUPFAM" id="SSF49503">
    <property type="entry name" value="Cupredoxins"/>
    <property type="match status" value="1"/>
</dbReference>
<dbReference type="SUPFAM" id="SSF46626">
    <property type="entry name" value="Cytochrome c"/>
    <property type="match status" value="1"/>
</dbReference>
<dbReference type="InterPro" id="IPR011759">
    <property type="entry name" value="Cyt_c_oxidase_su2_TM_dom"/>
</dbReference>
<dbReference type="PANTHER" id="PTHR22888:SF18">
    <property type="entry name" value="CYTOCHROME BO(3) UBIQUINOL OXIDASE SUBUNIT 2"/>
    <property type="match status" value="1"/>
</dbReference>
<dbReference type="EC" id="7.1.1.9" evidence="17"/>
<dbReference type="InterPro" id="IPR002429">
    <property type="entry name" value="CcO_II-like_C"/>
</dbReference>
<dbReference type="InterPro" id="IPR014222">
    <property type="entry name" value="Cyt_c_oxidase_su2"/>
</dbReference>